<dbReference type="InterPro" id="IPR016135">
    <property type="entry name" value="UBQ-conjugating_enzyme/RWD"/>
</dbReference>
<keyword evidence="3" id="KW-1185">Reference proteome</keyword>
<reference evidence="2" key="1">
    <citation type="submission" date="2021-06" db="EMBL/GenBank/DDBJ databases">
        <authorList>
            <person name="Kallberg Y."/>
            <person name="Tangrot J."/>
            <person name="Rosling A."/>
        </authorList>
    </citation>
    <scope>NUCLEOTIDE SEQUENCE</scope>
    <source>
        <strain evidence="2">MA453B</strain>
    </source>
</reference>
<feature type="non-terminal residue" evidence="2">
    <location>
        <position position="1"/>
    </location>
</feature>
<protein>
    <submittedName>
        <fullName evidence="2">22091_t:CDS:1</fullName>
    </submittedName>
</protein>
<dbReference type="SUPFAM" id="SSF54495">
    <property type="entry name" value="UBC-like"/>
    <property type="match status" value="1"/>
</dbReference>
<dbReference type="EMBL" id="CAJVPY010012446">
    <property type="protein sequence ID" value="CAG8734164.1"/>
    <property type="molecule type" value="Genomic_DNA"/>
</dbReference>
<dbReference type="AlphaFoldDB" id="A0A9N9IFN6"/>
<proteinExistence type="predicted"/>
<comment type="caution">
    <text evidence="2">The sequence shown here is derived from an EMBL/GenBank/DDBJ whole genome shotgun (WGS) entry which is preliminary data.</text>
</comment>
<feature type="compositionally biased region" description="Basic and acidic residues" evidence="1">
    <location>
        <begin position="20"/>
        <end position="40"/>
    </location>
</feature>
<evidence type="ECO:0000313" key="3">
    <source>
        <dbReference type="Proteomes" id="UP000789405"/>
    </source>
</evidence>
<sequence>MQTKTSYYRLADSGLNGPNRDGEKDERDRSEGDNQPKPQFRDECFRKMDLMIEFTNLRNPRHCPSGVYVMPSADNFHKTGNFSLTQQFKDWEPHKYYIFHVLHYVKKSFKKGVLDNLSEKHCLNKDAHDTYRDNPKRFGIMAKQCADLSTSDTVLYDNHNESNPIQFSKLSDEKLEELKSFISPPATERDRPNYTSRRTYSTSSIASILNQQTVAMDLSLRGLMLTHCPSFERL</sequence>
<evidence type="ECO:0000256" key="1">
    <source>
        <dbReference type="SAM" id="MobiDB-lite"/>
    </source>
</evidence>
<organism evidence="2 3">
    <name type="scientific">Dentiscutata erythropus</name>
    <dbReference type="NCBI Taxonomy" id="1348616"/>
    <lineage>
        <taxon>Eukaryota</taxon>
        <taxon>Fungi</taxon>
        <taxon>Fungi incertae sedis</taxon>
        <taxon>Mucoromycota</taxon>
        <taxon>Glomeromycotina</taxon>
        <taxon>Glomeromycetes</taxon>
        <taxon>Diversisporales</taxon>
        <taxon>Gigasporaceae</taxon>
        <taxon>Dentiscutata</taxon>
    </lineage>
</organism>
<dbReference type="OrthoDB" id="5596422at2759"/>
<accession>A0A9N9IFN6</accession>
<gene>
    <name evidence="2" type="ORF">DERYTH_LOCUS15395</name>
</gene>
<evidence type="ECO:0000313" key="2">
    <source>
        <dbReference type="EMBL" id="CAG8734164.1"/>
    </source>
</evidence>
<feature type="region of interest" description="Disordered" evidence="1">
    <location>
        <begin position="1"/>
        <end position="40"/>
    </location>
</feature>
<dbReference type="Proteomes" id="UP000789405">
    <property type="component" value="Unassembled WGS sequence"/>
</dbReference>
<name>A0A9N9IFN6_9GLOM</name>